<keyword evidence="4" id="KW-0597">Phosphoprotein</keyword>
<evidence type="ECO:0000256" key="8">
    <source>
        <dbReference type="ARBA" id="ARBA00048668"/>
    </source>
</evidence>
<keyword evidence="5 9" id="KW-0436">Ligase</keyword>
<evidence type="ECO:0000256" key="7">
    <source>
        <dbReference type="ARBA" id="ARBA00022679"/>
    </source>
</evidence>
<evidence type="ECO:0000259" key="11">
    <source>
        <dbReference type="Pfam" id="PF17767"/>
    </source>
</evidence>
<dbReference type="RefSeq" id="WP_076442099.1">
    <property type="nucleotide sequence ID" value="NZ_FTNI01000038.1"/>
</dbReference>
<dbReference type="STRING" id="58117.SAMN05421833_13867"/>
<dbReference type="PANTHER" id="PTHR11098">
    <property type="entry name" value="NICOTINATE PHOSPHORIBOSYLTRANSFERASE"/>
    <property type="match status" value="1"/>
</dbReference>
<dbReference type="SUPFAM" id="SSF54675">
    <property type="entry name" value="Nicotinate/Quinolinate PRTase N-terminal domain-like"/>
    <property type="match status" value="1"/>
</dbReference>
<dbReference type="CDD" id="cd01570">
    <property type="entry name" value="NAPRTase_A"/>
    <property type="match status" value="1"/>
</dbReference>
<dbReference type="UniPathway" id="UPA00253">
    <property type="reaction ID" value="UER00457"/>
</dbReference>
<feature type="domain" description="Quinolinate phosphoribosyl transferase C-terminal" evidence="10">
    <location>
        <begin position="133"/>
        <end position="308"/>
    </location>
</feature>
<dbReference type="Gene3D" id="3.20.140.10">
    <property type="entry name" value="nicotinate phosphoribosyltransferase"/>
    <property type="match status" value="2"/>
</dbReference>
<evidence type="ECO:0000259" key="10">
    <source>
        <dbReference type="Pfam" id="PF01729"/>
    </source>
</evidence>
<evidence type="ECO:0000256" key="5">
    <source>
        <dbReference type="ARBA" id="ARBA00022598"/>
    </source>
</evidence>
<evidence type="ECO:0000256" key="6">
    <source>
        <dbReference type="ARBA" id="ARBA00022642"/>
    </source>
</evidence>
<dbReference type="GO" id="GO:0004514">
    <property type="term" value="F:nicotinate-nucleotide diphosphorylase (carboxylating) activity"/>
    <property type="evidence" value="ECO:0007669"/>
    <property type="project" value="InterPro"/>
</dbReference>
<gene>
    <name evidence="12" type="ORF">SAMN05421833_13867</name>
</gene>
<dbReference type="PANTHER" id="PTHR11098:SF1">
    <property type="entry name" value="NICOTINATE PHOSPHORIBOSYLTRANSFERASE"/>
    <property type="match status" value="1"/>
</dbReference>
<dbReference type="NCBIfam" id="TIGR01513">
    <property type="entry name" value="NAPRTase_put"/>
    <property type="match status" value="1"/>
</dbReference>
<comment type="catalytic activity">
    <reaction evidence="8 9">
        <text>5-phospho-alpha-D-ribose 1-diphosphate + nicotinate + ATP + H2O = nicotinate beta-D-ribonucleotide + ADP + phosphate + diphosphate</text>
        <dbReference type="Rhea" id="RHEA:36163"/>
        <dbReference type="ChEBI" id="CHEBI:15377"/>
        <dbReference type="ChEBI" id="CHEBI:30616"/>
        <dbReference type="ChEBI" id="CHEBI:32544"/>
        <dbReference type="ChEBI" id="CHEBI:33019"/>
        <dbReference type="ChEBI" id="CHEBI:43474"/>
        <dbReference type="ChEBI" id="CHEBI:57502"/>
        <dbReference type="ChEBI" id="CHEBI:58017"/>
        <dbReference type="ChEBI" id="CHEBI:456216"/>
        <dbReference type="EC" id="6.3.4.21"/>
    </reaction>
</comment>
<dbReference type="GO" id="GO:0034355">
    <property type="term" value="P:NAD+ biosynthetic process via the salvage pathway"/>
    <property type="evidence" value="ECO:0007669"/>
    <property type="project" value="UniProtKB-ARBA"/>
</dbReference>
<accession>A0A1N7H7W3</accession>
<keyword evidence="13" id="KW-1185">Reference proteome</keyword>
<comment type="similarity">
    <text evidence="2 9">Belongs to the NAPRTase family.</text>
</comment>
<feature type="domain" description="Nicotinate phosphoribosyltransferase N-terminal" evidence="11">
    <location>
        <begin position="5"/>
        <end position="127"/>
    </location>
</feature>
<dbReference type="InterPro" id="IPR036068">
    <property type="entry name" value="Nicotinate_pribotase-like_C"/>
</dbReference>
<dbReference type="Pfam" id="PF01729">
    <property type="entry name" value="QRPTase_C"/>
    <property type="match status" value="1"/>
</dbReference>
<dbReference type="InterPro" id="IPR013785">
    <property type="entry name" value="Aldolase_TIM"/>
</dbReference>
<sequence length="449" mass="48197">MASGLLTDLYEINMAASYLRRGMTGRATFSLFVRRLPANRGFLVTAGLDDCLEFLEGFHFTATELDYLERTGRYGPDVLRSLERMRFTGDVWAVPEGSAVFAGEPIIEVSGPIAEAQLAETVLLNHITFQTTVATKAARCVLAAGRARLIDFAFRRTQGIGAAMSVARACAIAGFAATSNVEAARRYGLTAAGTMAHSYIQAFGDDEAAFAAFAADLPGANTFLVDTYDTLTGVRAAIAVSRRMRLPRPLVVRLDSGDLADLSRQARRMLDEAGLPDAEILASGGLDEYAIDDLVRQGAPIDIYAVGTKVGVSADAPSLNSAYKLVDYDGRPVMKLSAGKVTLPGAKQIFRGETSDIVGLRDEPVPPGHRPLLAPVMAAGRRLAPSEAIATARDRCAAELARLPAPALALRDPRAPQVRHSERLTLLSQRVRDEIHARTTAIRSDRTSP</sequence>
<dbReference type="OrthoDB" id="9770610at2"/>
<evidence type="ECO:0000256" key="1">
    <source>
        <dbReference type="ARBA" id="ARBA00004952"/>
    </source>
</evidence>
<dbReference type="GO" id="GO:0004516">
    <property type="term" value="F:nicotinate phosphoribosyltransferase activity"/>
    <property type="evidence" value="ECO:0007669"/>
    <property type="project" value="UniProtKB-UniRule"/>
</dbReference>
<evidence type="ECO:0000256" key="9">
    <source>
        <dbReference type="RuleBase" id="RU365100"/>
    </source>
</evidence>
<comment type="function">
    <text evidence="9">Catalyzes the first step in the biosynthesis of NAD from nicotinic acid, the ATP-dependent synthesis of beta-nicotinate D-ribonucleotide from nicotinate and 5-phospho-D-ribose 1-phosphate.</text>
</comment>
<evidence type="ECO:0000313" key="12">
    <source>
        <dbReference type="EMBL" id="SIS20790.1"/>
    </source>
</evidence>
<dbReference type="Proteomes" id="UP000186096">
    <property type="component" value="Unassembled WGS sequence"/>
</dbReference>
<reference evidence="13" key="1">
    <citation type="submission" date="2017-01" db="EMBL/GenBank/DDBJ databases">
        <authorList>
            <person name="Varghese N."/>
            <person name="Submissions S."/>
        </authorList>
    </citation>
    <scope>NUCLEOTIDE SEQUENCE [LARGE SCALE GENOMIC DNA]</scope>
    <source>
        <strain evidence="13">ATCC 12950</strain>
    </source>
</reference>
<evidence type="ECO:0000256" key="3">
    <source>
        <dbReference type="ARBA" id="ARBA00013236"/>
    </source>
</evidence>
<organism evidence="12 13">
    <name type="scientific">Microbispora rosea</name>
    <dbReference type="NCBI Taxonomy" id="58117"/>
    <lineage>
        <taxon>Bacteria</taxon>
        <taxon>Bacillati</taxon>
        <taxon>Actinomycetota</taxon>
        <taxon>Actinomycetes</taxon>
        <taxon>Streptosporangiales</taxon>
        <taxon>Streptosporangiaceae</taxon>
        <taxon>Microbispora</taxon>
    </lineage>
</organism>
<dbReference type="InterPro" id="IPR007229">
    <property type="entry name" value="Nic_PRibTrfase-Fam"/>
</dbReference>
<dbReference type="EC" id="6.3.4.21" evidence="3 9"/>
<evidence type="ECO:0000313" key="13">
    <source>
        <dbReference type="Proteomes" id="UP000186096"/>
    </source>
</evidence>
<dbReference type="GO" id="GO:0047280">
    <property type="term" value="F:nicotinamide phosphoribosyltransferase activity"/>
    <property type="evidence" value="ECO:0007669"/>
    <property type="project" value="UniProtKB-ARBA"/>
</dbReference>
<comment type="PTM">
    <text evidence="9">Transiently phosphorylated on a His residue during the reaction cycle. Phosphorylation strongly increases the affinity for substrates and increases the rate of nicotinate D-ribonucleotide production. Dephosphorylation regenerates the low-affinity form of the enzyme, leading to product release.</text>
</comment>
<dbReference type="NCBIfam" id="NF009131">
    <property type="entry name" value="PRK12484.1"/>
    <property type="match status" value="1"/>
</dbReference>
<keyword evidence="12" id="KW-0328">Glycosyltransferase</keyword>
<keyword evidence="6 9" id="KW-0662">Pyridine nucleotide biosynthesis</keyword>
<dbReference type="InterPro" id="IPR040727">
    <property type="entry name" value="NAPRTase_N"/>
</dbReference>
<dbReference type="GO" id="GO:0005829">
    <property type="term" value="C:cytosol"/>
    <property type="evidence" value="ECO:0007669"/>
    <property type="project" value="TreeGrafter"/>
</dbReference>
<dbReference type="SUPFAM" id="SSF51690">
    <property type="entry name" value="Nicotinate/Quinolinate PRTase C-terminal domain-like"/>
    <property type="match status" value="1"/>
</dbReference>
<protein>
    <recommendedName>
        <fullName evidence="3 9">Nicotinate phosphoribosyltransferase</fullName>
        <ecNumber evidence="3 9">6.3.4.21</ecNumber>
    </recommendedName>
</protein>
<dbReference type="FunFam" id="3.20.20.70:FF:000076">
    <property type="entry name" value="Nicotinate phosphoribosyltransferase"/>
    <property type="match status" value="1"/>
</dbReference>
<comment type="pathway">
    <text evidence="1 9">Cofactor biosynthesis; NAD(+) biosynthesis; nicotinate D-ribonucleotide from nicotinate: step 1/1.</text>
</comment>
<dbReference type="Gene3D" id="3.20.20.70">
    <property type="entry name" value="Aldolase class I"/>
    <property type="match status" value="1"/>
</dbReference>
<dbReference type="InterPro" id="IPR006405">
    <property type="entry name" value="Nic_PRibTrfase_pncB"/>
</dbReference>
<dbReference type="NCBIfam" id="NF006696">
    <property type="entry name" value="PRK09243.1-3"/>
    <property type="match status" value="1"/>
</dbReference>
<evidence type="ECO:0000256" key="2">
    <source>
        <dbReference type="ARBA" id="ARBA00010897"/>
    </source>
</evidence>
<name>A0A1N7H7W3_9ACTN</name>
<evidence type="ECO:0000256" key="4">
    <source>
        <dbReference type="ARBA" id="ARBA00022553"/>
    </source>
</evidence>
<dbReference type="AlphaFoldDB" id="A0A1N7H7W3"/>
<keyword evidence="7 9" id="KW-0808">Transferase</keyword>
<dbReference type="PIRSF" id="PIRSF000484">
    <property type="entry name" value="NAPRT"/>
    <property type="match status" value="1"/>
</dbReference>
<proteinExistence type="inferred from homology"/>
<dbReference type="InterPro" id="IPR002638">
    <property type="entry name" value="Quinolinate_PRibosylTrfase_C"/>
</dbReference>
<dbReference type="Pfam" id="PF17767">
    <property type="entry name" value="NAPRTase_N"/>
    <property type="match status" value="1"/>
</dbReference>
<dbReference type="EMBL" id="FTNI01000038">
    <property type="protein sequence ID" value="SIS20790.1"/>
    <property type="molecule type" value="Genomic_DNA"/>
</dbReference>